<proteinExistence type="predicted"/>
<sequence>MSRVYKKPTVIRVLTKDLPPPKSALNRPKTSRPSSLNIKPHNLIRLPRRSRSNPYPNRNQERNTLIEINLEDIRPLEKGSETPSSVFTRGRVEPSAETVYVNEKDEAKKNKSRKRCAFTKNTCLFCMVAAFGLIVIIALAAALGITVSNKNNSQITSTMTTATTTTATTTTSTTSTTTTSTTTTTTSTSTTSTTTTTTTATTTTTTTATTATTTTATTTTKTTKTTATTTTATTTTATTTTSTTTSETSDTIETDTISDSVILSTIKSSSTVAATSEANAISDSNLKLKTITQSDWTISM</sequence>
<evidence type="ECO:0000256" key="1">
    <source>
        <dbReference type="SAM" id="MobiDB-lite"/>
    </source>
</evidence>
<name>A0A815J226_9BILA</name>
<dbReference type="Proteomes" id="UP000663832">
    <property type="component" value="Unassembled WGS sequence"/>
</dbReference>
<gene>
    <name evidence="3" type="ORF">BJG266_LOCUS16500</name>
    <name evidence="4" type="ORF">QVE165_LOCUS35106</name>
</gene>
<dbReference type="EMBL" id="CAJNOM010000338">
    <property type="protein sequence ID" value="CAF1371000.1"/>
    <property type="molecule type" value="Genomic_DNA"/>
</dbReference>
<reference evidence="4" key="1">
    <citation type="submission" date="2021-02" db="EMBL/GenBank/DDBJ databases">
        <authorList>
            <person name="Nowell W R."/>
        </authorList>
    </citation>
    <scope>NUCLEOTIDE SEQUENCE</scope>
</reference>
<evidence type="ECO:0000313" key="5">
    <source>
        <dbReference type="Proteomes" id="UP000663832"/>
    </source>
</evidence>
<accession>A0A815J226</accession>
<dbReference type="EMBL" id="CAJNOI010000077">
    <property type="protein sequence ID" value="CAF1011647.1"/>
    <property type="molecule type" value="Genomic_DNA"/>
</dbReference>
<keyword evidence="5" id="KW-1185">Reference proteome</keyword>
<comment type="caution">
    <text evidence="4">The sequence shown here is derived from an EMBL/GenBank/DDBJ whole genome shotgun (WGS) entry which is preliminary data.</text>
</comment>
<feature type="region of interest" description="Disordered" evidence="1">
    <location>
        <begin position="163"/>
        <end position="197"/>
    </location>
</feature>
<organism evidence="4 5">
    <name type="scientific">Adineta steineri</name>
    <dbReference type="NCBI Taxonomy" id="433720"/>
    <lineage>
        <taxon>Eukaryota</taxon>
        <taxon>Metazoa</taxon>
        <taxon>Spiralia</taxon>
        <taxon>Gnathifera</taxon>
        <taxon>Rotifera</taxon>
        <taxon>Eurotatoria</taxon>
        <taxon>Bdelloidea</taxon>
        <taxon>Adinetida</taxon>
        <taxon>Adinetidae</taxon>
        <taxon>Adineta</taxon>
    </lineage>
</organism>
<dbReference type="Proteomes" id="UP000663877">
    <property type="component" value="Unassembled WGS sequence"/>
</dbReference>
<feature type="region of interest" description="Disordered" evidence="1">
    <location>
        <begin position="16"/>
        <end position="63"/>
    </location>
</feature>
<dbReference type="OrthoDB" id="10170235at2759"/>
<dbReference type="AlphaFoldDB" id="A0A815J226"/>
<keyword evidence="2" id="KW-0472">Membrane</keyword>
<protein>
    <submittedName>
        <fullName evidence="4">Uncharacterized protein</fullName>
    </submittedName>
</protein>
<feature type="transmembrane region" description="Helical" evidence="2">
    <location>
        <begin position="123"/>
        <end position="145"/>
    </location>
</feature>
<evidence type="ECO:0000313" key="3">
    <source>
        <dbReference type="EMBL" id="CAF1011647.1"/>
    </source>
</evidence>
<evidence type="ECO:0000256" key="2">
    <source>
        <dbReference type="SAM" id="Phobius"/>
    </source>
</evidence>
<keyword evidence="2" id="KW-0812">Transmembrane</keyword>
<keyword evidence="2" id="KW-1133">Transmembrane helix</keyword>
<evidence type="ECO:0000313" key="4">
    <source>
        <dbReference type="EMBL" id="CAF1371000.1"/>
    </source>
</evidence>